<keyword evidence="10" id="KW-1185">Reference proteome</keyword>
<evidence type="ECO:0000256" key="6">
    <source>
        <dbReference type="ARBA" id="ARBA00023136"/>
    </source>
</evidence>
<dbReference type="InterPro" id="IPR035906">
    <property type="entry name" value="MetI-like_sf"/>
</dbReference>
<dbReference type="GO" id="GO:0055085">
    <property type="term" value="P:transmembrane transport"/>
    <property type="evidence" value="ECO:0007669"/>
    <property type="project" value="InterPro"/>
</dbReference>
<accession>A0A4R7W430</accession>
<proteinExistence type="inferred from homology"/>
<protein>
    <submittedName>
        <fullName evidence="9">Peptide/nickel transport system permease protein</fullName>
    </submittedName>
</protein>
<keyword evidence="4 7" id="KW-0812">Transmembrane</keyword>
<name>A0A4R7W430_9PSEU</name>
<evidence type="ECO:0000256" key="1">
    <source>
        <dbReference type="ARBA" id="ARBA00004651"/>
    </source>
</evidence>
<dbReference type="GO" id="GO:0005886">
    <property type="term" value="C:plasma membrane"/>
    <property type="evidence" value="ECO:0007669"/>
    <property type="project" value="UniProtKB-SubCell"/>
</dbReference>
<evidence type="ECO:0000256" key="3">
    <source>
        <dbReference type="ARBA" id="ARBA00022475"/>
    </source>
</evidence>
<feature type="domain" description="ABC transmembrane type-1" evidence="8">
    <location>
        <begin position="92"/>
        <end position="281"/>
    </location>
</feature>
<feature type="transmembrane region" description="Helical" evidence="7">
    <location>
        <begin position="26"/>
        <end position="47"/>
    </location>
</feature>
<evidence type="ECO:0000256" key="5">
    <source>
        <dbReference type="ARBA" id="ARBA00022989"/>
    </source>
</evidence>
<dbReference type="InterPro" id="IPR025966">
    <property type="entry name" value="OppC_N"/>
</dbReference>
<feature type="transmembrane region" description="Helical" evidence="7">
    <location>
        <begin position="94"/>
        <end position="120"/>
    </location>
</feature>
<evidence type="ECO:0000313" key="10">
    <source>
        <dbReference type="Proteomes" id="UP000294927"/>
    </source>
</evidence>
<keyword evidence="6 7" id="KW-0472">Membrane</keyword>
<evidence type="ECO:0000256" key="4">
    <source>
        <dbReference type="ARBA" id="ARBA00022692"/>
    </source>
</evidence>
<dbReference type="PANTHER" id="PTHR43386">
    <property type="entry name" value="OLIGOPEPTIDE TRANSPORT SYSTEM PERMEASE PROTEIN APPC"/>
    <property type="match status" value="1"/>
</dbReference>
<gene>
    <name evidence="9" type="ORF">CLV71_102444</name>
</gene>
<evidence type="ECO:0000256" key="2">
    <source>
        <dbReference type="ARBA" id="ARBA00022448"/>
    </source>
</evidence>
<dbReference type="OrthoDB" id="3531748at2"/>
<dbReference type="EMBL" id="SOCP01000002">
    <property type="protein sequence ID" value="TDV56377.1"/>
    <property type="molecule type" value="Genomic_DNA"/>
</dbReference>
<dbReference type="Pfam" id="PF12911">
    <property type="entry name" value="OppC_N"/>
    <property type="match status" value="1"/>
</dbReference>
<dbReference type="AlphaFoldDB" id="A0A4R7W430"/>
<keyword evidence="5 7" id="KW-1133">Transmembrane helix</keyword>
<sequence>MAEIAIRVPASATRAHRVRKPGRAQIIVGLVLVVPVVLVAILAPLLAPHDPNAIDLIHRLTPPAWQSGGTSDHVLGTDHLGRDMLSRVIYGARISLLVGGFAVLGAGIIGVAIGLLAGYFRGAFDAIVMMIAEIQQSFPFLALAIVVVAAIGRGVGNIVAVLVIGGWIMFARVVRGEAMSVSRRPFVDGARALGASHARIILRYVLPNVRSSIIVITTFNFAWFIIAEASLSFLGLGVDPNTPSWGQMLSDSRNYLALAWWYPAFPGIALVALVLGANMLGDGLQDHWDPYLK</sequence>
<dbReference type="InterPro" id="IPR050366">
    <property type="entry name" value="BP-dependent_transpt_permease"/>
</dbReference>
<comment type="caution">
    <text evidence="9">The sequence shown here is derived from an EMBL/GenBank/DDBJ whole genome shotgun (WGS) entry which is preliminary data.</text>
</comment>
<dbReference type="Gene3D" id="1.10.3720.10">
    <property type="entry name" value="MetI-like"/>
    <property type="match status" value="1"/>
</dbReference>
<keyword evidence="2 7" id="KW-0813">Transport</keyword>
<keyword evidence="3" id="KW-1003">Cell membrane</keyword>
<dbReference type="InterPro" id="IPR000515">
    <property type="entry name" value="MetI-like"/>
</dbReference>
<evidence type="ECO:0000256" key="7">
    <source>
        <dbReference type="RuleBase" id="RU363032"/>
    </source>
</evidence>
<dbReference type="SUPFAM" id="SSF161098">
    <property type="entry name" value="MetI-like"/>
    <property type="match status" value="1"/>
</dbReference>
<dbReference type="PROSITE" id="PS50928">
    <property type="entry name" value="ABC_TM1"/>
    <property type="match status" value="1"/>
</dbReference>
<reference evidence="9 10" key="1">
    <citation type="submission" date="2019-03" db="EMBL/GenBank/DDBJ databases">
        <title>Genomic Encyclopedia of Archaeal and Bacterial Type Strains, Phase II (KMG-II): from individual species to whole genera.</title>
        <authorList>
            <person name="Goeker M."/>
        </authorList>
    </citation>
    <scope>NUCLEOTIDE SEQUENCE [LARGE SCALE GENOMIC DNA]</scope>
    <source>
        <strain evidence="9 10">DSM 45499</strain>
    </source>
</reference>
<dbReference type="CDD" id="cd06261">
    <property type="entry name" value="TM_PBP2"/>
    <property type="match status" value="1"/>
</dbReference>
<feature type="transmembrane region" description="Helical" evidence="7">
    <location>
        <begin position="258"/>
        <end position="280"/>
    </location>
</feature>
<dbReference type="PANTHER" id="PTHR43386:SF1">
    <property type="entry name" value="D,D-DIPEPTIDE TRANSPORT SYSTEM PERMEASE PROTEIN DDPC-RELATED"/>
    <property type="match status" value="1"/>
</dbReference>
<dbReference type="RefSeq" id="WP_133901626.1">
    <property type="nucleotide sequence ID" value="NZ_SOCP01000002.1"/>
</dbReference>
<feature type="transmembrane region" description="Helical" evidence="7">
    <location>
        <begin position="213"/>
        <end position="238"/>
    </location>
</feature>
<comment type="subcellular location">
    <subcellularLocation>
        <location evidence="1 7">Cell membrane</location>
        <topology evidence="1 7">Multi-pass membrane protein</topology>
    </subcellularLocation>
</comment>
<comment type="similarity">
    <text evidence="7">Belongs to the binding-protein-dependent transport system permease family.</text>
</comment>
<evidence type="ECO:0000259" key="8">
    <source>
        <dbReference type="PROSITE" id="PS50928"/>
    </source>
</evidence>
<dbReference type="Proteomes" id="UP000294927">
    <property type="component" value="Unassembled WGS sequence"/>
</dbReference>
<organism evidence="9 10">
    <name type="scientific">Actinophytocola oryzae</name>
    <dbReference type="NCBI Taxonomy" id="502181"/>
    <lineage>
        <taxon>Bacteria</taxon>
        <taxon>Bacillati</taxon>
        <taxon>Actinomycetota</taxon>
        <taxon>Actinomycetes</taxon>
        <taxon>Pseudonocardiales</taxon>
        <taxon>Pseudonocardiaceae</taxon>
    </lineage>
</organism>
<dbReference type="Pfam" id="PF00528">
    <property type="entry name" value="BPD_transp_1"/>
    <property type="match status" value="1"/>
</dbReference>
<feature type="transmembrane region" description="Helical" evidence="7">
    <location>
        <begin position="127"/>
        <end position="151"/>
    </location>
</feature>
<evidence type="ECO:0000313" key="9">
    <source>
        <dbReference type="EMBL" id="TDV56377.1"/>
    </source>
</evidence>